<reference evidence="1" key="1">
    <citation type="journal article" date="2023" name="G3 (Bethesda)">
        <title>A reference genome for the long-term kleptoplast-retaining sea slug Elysia crispata morphotype clarki.</title>
        <authorList>
            <person name="Eastman K.E."/>
            <person name="Pendleton A.L."/>
            <person name="Shaikh M.A."/>
            <person name="Suttiyut T."/>
            <person name="Ogas R."/>
            <person name="Tomko P."/>
            <person name="Gavelis G."/>
            <person name="Widhalm J.R."/>
            <person name="Wisecaver J.H."/>
        </authorList>
    </citation>
    <scope>NUCLEOTIDE SEQUENCE</scope>
    <source>
        <strain evidence="1">ECLA1</strain>
    </source>
</reference>
<dbReference type="AlphaFoldDB" id="A0AAE1DTJ8"/>
<name>A0AAE1DTJ8_9GAST</name>
<comment type="caution">
    <text evidence="1">The sequence shown here is derived from an EMBL/GenBank/DDBJ whole genome shotgun (WGS) entry which is preliminary data.</text>
</comment>
<sequence length="105" mass="11792">HKLKGKKNLANFGSDLNYFIVRPAIVYGLDDRNGLTPRIIIGSIYRYIRQRMQGLLNNKHLNIDGTRIESTGFTYNYPTLELSSMKETFGITGIKAILSGPAICN</sequence>
<protein>
    <submittedName>
        <fullName evidence="1">Uncharacterized protein</fullName>
    </submittedName>
</protein>
<organism evidence="1 2">
    <name type="scientific">Elysia crispata</name>
    <name type="common">lettuce slug</name>
    <dbReference type="NCBI Taxonomy" id="231223"/>
    <lineage>
        <taxon>Eukaryota</taxon>
        <taxon>Metazoa</taxon>
        <taxon>Spiralia</taxon>
        <taxon>Lophotrochozoa</taxon>
        <taxon>Mollusca</taxon>
        <taxon>Gastropoda</taxon>
        <taxon>Heterobranchia</taxon>
        <taxon>Euthyneura</taxon>
        <taxon>Panpulmonata</taxon>
        <taxon>Sacoglossa</taxon>
        <taxon>Placobranchoidea</taxon>
        <taxon>Plakobranchidae</taxon>
        <taxon>Elysia</taxon>
    </lineage>
</organism>
<proteinExistence type="predicted"/>
<dbReference type="EMBL" id="JAWDGP010002659">
    <property type="protein sequence ID" value="KAK3781123.1"/>
    <property type="molecule type" value="Genomic_DNA"/>
</dbReference>
<accession>A0AAE1DTJ8</accession>
<keyword evidence="2" id="KW-1185">Reference proteome</keyword>
<feature type="non-terminal residue" evidence="1">
    <location>
        <position position="1"/>
    </location>
</feature>
<evidence type="ECO:0000313" key="1">
    <source>
        <dbReference type="EMBL" id="KAK3781123.1"/>
    </source>
</evidence>
<dbReference type="Proteomes" id="UP001283361">
    <property type="component" value="Unassembled WGS sequence"/>
</dbReference>
<gene>
    <name evidence="1" type="ORF">RRG08_037580</name>
</gene>
<evidence type="ECO:0000313" key="2">
    <source>
        <dbReference type="Proteomes" id="UP001283361"/>
    </source>
</evidence>